<evidence type="ECO:0000259" key="16">
    <source>
        <dbReference type="PROSITE" id="PS50885"/>
    </source>
</evidence>
<comment type="caution">
    <text evidence="17">The sequence shown here is derived from an EMBL/GenBank/DDBJ whole genome shotgun (WGS) entry which is preliminary data.</text>
</comment>
<evidence type="ECO:0000256" key="11">
    <source>
        <dbReference type="ARBA" id="ARBA00022989"/>
    </source>
</evidence>
<dbReference type="GO" id="GO:0005524">
    <property type="term" value="F:ATP binding"/>
    <property type="evidence" value="ECO:0007669"/>
    <property type="project" value="UniProtKB-KW"/>
</dbReference>
<dbReference type="SMART" id="SM00304">
    <property type="entry name" value="HAMP"/>
    <property type="match status" value="1"/>
</dbReference>
<dbReference type="PANTHER" id="PTHR42878">
    <property type="entry name" value="TWO-COMPONENT HISTIDINE KINASE"/>
    <property type="match status" value="1"/>
</dbReference>
<keyword evidence="12" id="KW-0902">Two-component regulatory system</keyword>
<gene>
    <name evidence="17" type="ORF">KHA91_14815</name>
</gene>
<evidence type="ECO:0000256" key="14">
    <source>
        <dbReference type="SAM" id="Phobius"/>
    </source>
</evidence>
<feature type="transmembrane region" description="Helical" evidence="14">
    <location>
        <begin position="12"/>
        <end position="36"/>
    </location>
</feature>
<evidence type="ECO:0000256" key="10">
    <source>
        <dbReference type="ARBA" id="ARBA00022840"/>
    </source>
</evidence>
<evidence type="ECO:0000256" key="2">
    <source>
        <dbReference type="ARBA" id="ARBA00004651"/>
    </source>
</evidence>
<keyword evidence="11 14" id="KW-1133">Transmembrane helix</keyword>
<evidence type="ECO:0000256" key="4">
    <source>
        <dbReference type="ARBA" id="ARBA00022475"/>
    </source>
</evidence>
<dbReference type="CDD" id="cd06225">
    <property type="entry name" value="HAMP"/>
    <property type="match status" value="1"/>
</dbReference>
<dbReference type="PANTHER" id="PTHR42878:SF7">
    <property type="entry name" value="SENSOR HISTIDINE KINASE GLRK"/>
    <property type="match status" value="1"/>
</dbReference>
<keyword evidence="18" id="KW-1185">Reference proteome</keyword>
<dbReference type="PRINTS" id="PR00344">
    <property type="entry name" value="BCTRLSENSOR"/>
</dbReference>
<dbReference type="InterPro" id="IPR036097">
    <property type="entry name" value="HisK_dim/P_sf"/>
</dbReference>
<dbReference type="Pfam" id="PF00672">
    <property type="entry name" value="HAMP"/>
    <property type="match status" value="1"/>
</dbReference>
<dbReference type="CDD" id="cd00082">
    <property type="entry name" value="HisKA"/>
    <property type="match status" value="1"/>
</dbReference>
<dbReference type="GO" id="GO:0030295">
    <property type="term" value="F:protein kinase activator activity"/>
    <property type="evidence" value="ECO:0007669"/>
    <property type="project" value="TreeGrafter"/>
</dbReference>
<keyword evidence="4" id="KW-1003">Cell membrane</keyword>
<reference evidence="17 18" key="1">
    <citation type="submission" date="2021-05" db="EMBL/GenBank/DDBJ databases">
        <title>Novel Bacillus species.</title>
        <authorList>
            <person name="Liu G."/>
        </authorList>
    </citation>
    <scope>NUCLEOTIDE SEQUENCE [LARGE SCALE GENOMIC DNA]</scope>
    <source>
        <strain evidence="17 18">FJAT-49682</strain>
    </source>
</reference>
<dbReference type="SUPFAM" id="SSF103190">
    <property type="entry name" value="Sensory domain-like"/>
    <property type="match status" value="1"/>
</dbReference>
<feature type="domain" description="HAMP" evidence="16">
    <location>
        <begin position="187"/>
        <end position="239"/>
    </location>
</feature>
<comment type="subcellular location">
    <subcellularLocation>
        <location evidence="2">Cell membrane</location>
        <topology evidence="2">Multi-pass membrane protein</topology>
    </subcellularLocation>
</comment>
<keyword evidence="10" id="KW-0067">ATP-binding</keyword>
<dbReference type="SUPFAM" id="SSF55874">
    <property type="entry name" value="ATPase domain of HSP90 chaperone/DNA topoisomerase II/histidine kinase"/>
    <property type="match status" value="1"/>
</dbReference>
<keyword evidence="6" id="KW-0808">Transferase</keyword>
<keyword evidence="8" id="KW-0547">Nucleotide-binding</keyword>
<protein>
    <recommendedName>
        <fullName evidence="3">histidine kinase</fullName>
        <ecNumber evidence="3">2.7.13.3</ecNumber>
    </recommendedName>
</protein>
<dbReference type="Gene3D" id="3.30.450.20">
    <property type="entry name" value="PAS domain"/>
    <property type="match status" value="1"/>
</dbReference>
<dbReference type="RefSeq" id="WP_213099068.1">
    <property type="nucleotide sequence ID" value="NZ_JAGYPN010000003.1"/>
</dbReference>
<evidence type="ECO:0000256" key="3">
    <source>
        <dbReference type="ARBA" id="ARBA00012438"/>
    </source>
</evidence>
<dbReference type="InterPro" id="IPR050351">
    <property type="entry name" value="BphY/WalK/GraS-like"/>
</dbReference>
<keyword evidence="13 14" id="KW-0472">Membrane</keyword>
<evidence type="ECO:0000256" key="8">
    <source>
        <dbReference type="ARBA" id="ARBA00022741"/>
    </source>
</evidence>
<dbReference type="InterPro" id="IPR003661">
    <property type="entry name" value="HisK_dim/P_dom"/>
</dbReference>
<evidence type="ECO:0000256" key="7">
    <source>
        <dbReference type="ARBA" id="ARBA00022692"/>
    </source>
</evidence>
<dbReference type="InterPro" id="IPR005467">
    <property type="entry name" value="His_kinase_dom"/>
</dbReference>
<feature type="domain" description="Histidine kinase" evidence="15">
    <location>
        <begin position="247"/>
        <end position="460"/>
    </location>
</feature>
<dbReference type="Gene3D" id="1.10.287.130">
    <property type="match status" value="1"/>
</dbReference>
<dbReference type="SUPFAM" id="SSF158472">
    <property type="entry name" value="HAMP domain-like"/>
    <property type="match status" value="1"/>
</dbReference>
<evidence type="ECO:0000313" key="17">
    <source>
        <dbReference type="EMBL" id="MBS4224012.1"/>
    </source>
</evidence>
<dbReference type="GO" id="GO:0000156">
    <property type="term" value="F:phosphorelay response regulator activity"/>
    <property type="evidence" value="ECO:0007669"/>
    <property type="project" value="TreeGrafter"/>
</dbReference>
<dbReference type="GO" id="GO:0005886">
    <property type="term" value="C:plasma membrane"/>
    <property type="evidence" value="ECO:0007669"/>
    <property type="project" value="UniProtKB-SubCell"/>
</dbReference>
<dbReference type="InterPro" id="IPR004358">
    <property type="entry name" value="Sig_transdc_His_kin-like_C"/>
</dbReference>
<dbReference type="InterPro" id="IPR036890">
    <property type="entry name" value="HATPase_C_sf"/>
</dbReference>
<dbReference type="Gene3D" id="3.30.565.10">
    <property type="entry name" value="Histidine kinase-like ATPase, C-terminal domain"/>
    <property type="match status" value="1"/>
</dbReference>
<dbReference type="Pfam" id="PF02518">
    <property type="entry name" value="HATPase_c"/>
    <property type="match status" value="1"/>
</dbReference>
<evidence type="ECO:0000256" key="9">
    <source>
        <dbReference type="ARBA" id="ARBA00022777"/>
    </source>
</evidence>
<evidence type="ECO:0000256" key="6">
    <source>
        <dbReference type="ARBA" id="ARBA00022679"/>
    </source>
</evidence>
<dbReference type="Proteomes" id="UP000676456">
    <property type="component" value="Unassembled WGS sequence"/>
</dbReference>
<dbReference type="GO" id="GO:0000155">
    <property type="term" value="F:phosphorelay sensor kinase activity"/>
    <property type="evidence" value="ECO:0007669"/>
    <property type="project" value="InterPro"/>
</dbReference>
<dbReference type="EC" id="2.7.13.3" evidence="3"/>
<dbReference type="InterPro" id="IPR003660">
    <property type="entry name" value="HAMP_dom"/>
</dbReference>
<evidence type="ECO:0000313" key="18">
    <source>
        <dbReference type="Proteomes" id="UP000676456"/>
    </source>
</evidence>
<evidence type="ECO:0000256" key="1">
    <source>
        <dbReference type="ARBA" id="ARBA00000085"/>
    </source>
</evidence>
<evidence type="ECO:0000259" key="15">
    <source>
        <dbReference type="PROSITE" id="PS50109"/>
    </source>
</evidence>
<keyword evidence="9 17" id="KW-0418">Kinase</keyword>
<dbReference type="EMBL" id="JAGYPN010000003">
    <property type="protein sequence ID" value="MBS4224012.1"/>
    <property type="molecule type" value="Genomic_DNA"/>
</dbReference>
<dbReference type="FunFam" id="1.10.287.130:FF:000001">
    <property type="entry name" value="Two-component sensor histidine kinase"/>
    <property type="match status" value="1"/>
</dbReference>
<dbReference type="SMART" id="SM00388">
    <property type="entry name" value="HisKA"/>
    <property type="match status" value="1"/>
</dbReference>
<dbReference type="Gene3D" id="6.10.340.10">
    <property type="match status" value="1"/>
</dbReference>
<dbReference type="PROSITE" id="PS50885">
    <property type="entry name" value="HAMP"/>
    <property type="match status" value="1"/>
</dbReference>
<evidence type="ECO:0000256" key="13">
    <source>
        <dbReference type="ARBA" id="ARBA00023136"/>
    </source>
</evidence>
<dbReference type="PROSITE" id="PS50109">
    <property type="entry name" value="HIS_KIN"/>
    <property type="match status" value="1"/>
</dbReference>
<dbReference type="Pfam" id="PF00512">
    <property type="entry name" value="HisKA"/>
    <property type="match status" value="1"/>
</dbReference>
<name>A0A942UR13_9BACI</name>
<accession>A0A942UR13</accession>
<dbReference type="FunFam" id="3.30.565.10:FF:000006">
    <property type="entry name" value="Sensor histidine kinase WalK"/>
    <property type="match status" value="1"/>
</dbReference>
<dbReference type="SMART" id="SM00387">
    <property type="entry name" value="HATPase_c"/>
    <property type="match status" value="1"/>
</dbReference>
<comment type="catalytic activity">
    <reaction evidence="1">
        <text>ATP + protein L-histidine = ADP + protein N-phospho-L-histidine.</text>
        <dbReference type="EC" id="2.7.13.3"/>
    </reaction>
</comment>
<organism evidence="17 18">
    <name type="scientific">Lederbergia citrea</name>
    <dbReference type="NCBI Taxonomy" id="2833581"/>
    <lineage>
        <taxon>Bacteria</taxon>
        <taxon>Bacillati</taxon>
        <taxon>Bacillota</taxon>
        <taxon>Bacilli</taxon>
        <taxon>Bacillales</taxon>
        <taxon>Bacillaceae</taxon>
        <taxon>Lederbergia</taxon>
    </lineage>
</organism>
<dbReference type="InterPro" id="IPR029151">
    <property type="entry name" value="Sensor-like_sf"/>
</dbReference>
<dbReference type="AlphaFoldDB" id="A0A942UR13"/>
<evidence type="ECO:0000256" key="5">
    <source>
        <dbReference type="ARBA" id="ARBA00022553"/>
    </source>
</evidence>
<dbReference type="SUPFAM" id="SSF47384">
    <property type="entry name" value="Homodimeric domain of signal transducing histidine kinase"/>
    <property type="match status" value="1"/>
</dbReference>
<dbReference type="GO" id="GO:0007234">
    <property type="term" value="P:osmosensory signaling via phosphorelay pathway"/>
    <property type="evidence" value="ECO:0007669"/>
    <property type="project" value="TreeGrafter"/>
</dbReference>
<dbReference type="InterPro" id="IPR003594">
    <property type="entry name" value="HATPase_dom"/>
</dbReference>
<proteinExistence type="predicted"/>
<evidence type="ECO:0000256" key="12">
    <source>
        <dbReference type="ARBA" id="ARBA00023012"/>
    </source>
</evidence>
<feature type="transmembrane region" description="Helical" evidence="14">
    <location>
        <begin position="164"/>
        <end position="186"/>
    </location>
</feature>
<sequence length="461" mass="50865">MKEGIKRRLVLSYLLLIIFAVVLFETIILSALMVYYKGGVQQTLRDQGAMFASFYEQELIEGRYEKEAEQLLSQYNFLVNVHAQLIDEKGNVLAESHKSNVKNILQEEDVQSGLSGKTGYWTGKLNNEKVMSVTYPLKSSSTAVGAIRLTTSLAPLNAVFTENAFILLAIGSIVIVLAAVISFFLAGTITKPVSQLIIGAEQMAAGKFSTRVPKNKDDELGRLADTLNYMAQQVEEHEKLKNEFIASVSHDLRTPLTSVQGWAITLHSMAKDDLFQEGLEIITNESERLSRLLGDLLDLSSLSSGRLSFVFEEVDLPALIEKVIHQLQPRAERQGIHLITNINEDIKTIRADENRLIQVFINLLDNALKFTPQAGNITISLDNGDDYSIIIKIIDKGIGIPMDQLDAIKEKFVKGKTQESGTGLGLAICEEIIKGHQGTIYLESNAGEGTIVVITLPVTSL</sequence>
<keyword evidence="7 14" id="KW-0812">Transmembrane</keyword>
<keyword evidence="5" id="KW-0597">Phosphoprotein</keyword>